<dbReference type="Proteomes" id="UP000239649">
    <property type="component" value="Unassembled WGS sequence"/>
</dbReference>
<dbReference type="SMART" id="SM00496">
    <property type="entry name" value="IENR2"/>
    <property type="match status" value="2"/>
</dbReference>
<feature type="region of interest" description="Disordered" evidence="1">
    <location>
        <begin position="777"/>
        <end position="811"/>
    </location>
</feature>
<dbReference type="STRING" id="554055.A0A2P6VAX7"/>
<dbReference type="GO" id="GO:0003677">
    <property type="term" value="F:DNA binding"/>
    <property type="evidence" value="ECO:0007669"/>
    <property type="project" value="InterPro"/>
</dbReference>
<evidence type="ECO:0000259" key="2">
    <source>
        <dbReference type="SMART" id="SM00496"/>
    </source>
</evidence>
<feature type="compositionally biased region" description="Low complexity" evidence="1">
    <location>
        <begin position="426"/>
        <end position="438"/>
    </location>
</feature>
<feature type="compositionally biased region" description="Low complexity" evidence="1">
    <location>
        <begin position="626"/>
        <end position="637"/>
    </location>
</feature>
<feature type="domain" description="Nuclease associated modular" evidence="2">
    <location>
        <begin position="525"/>
        <end position="541"/>
    </location>
</feature>
<feature type="domain" description="Nuclease associated modular" evidence="2">
    <location>
        <begin position="508"/>
        <end position="524"/>
    </location>
</feature>
<comment type="caution">
    <text evidence="3">The sequence shown here is derived from an EMBL/GenBank/DDBJ whole genome shotgun (WGS) entry which is preliminary data.</text>
</comment>
<dbReference type="AlphaFoldDB" id="A0A2P6VAX7"/>
<feature type="region of interest" description="Disordered" evidence="1">
    <location>
        <begin position="539"/>
        <end position="579"/>
    </location>
</feature>
<evidence type="ECO:0000313" key="3">
    <source>
        <dbReference type="EMBL" id="PSC71256.1"/>
    </source>
</evidence>
<evidence type="ECO:0000313" key="4">
    <source>
        <dbReference type="Proteomes" id="UP000239649"/>
    </source>
</evidence>
<feature type="compositionally biased region" description="Gly residues" evidence="1">
    <location>
        <begin position="439"/>
        <end position="448"/>
    </location>
</feature>
<reference evidence="3 4" key="1">
    <citation type="journal article" date="2018" name="Plant J.">
        <title>Genome sequences of Chlorella sorokiniana UTEX 1602 and Micractinium conductrix SAG 241.80: implications to maltose excretion by a green alga.</title>
        <authorList>
            <person name="Arriola M.B."/>
            <person name="Velmurugan N."/>
            <person name="Zhang Y."/>
            <person name="Plunkett M.H."/>
            <person name="Hondzo H."/>
            <person name="Barney B.M."/>
        </authorList>
    </citation>
    <scope>NUCLEOTIDE SEQUENCE [LARGE SCALE GENOMIC DNA]</scope>
    <source>
        <strain evidence="3 4">SAG 241.80</strain>
    </source>
</reference>
<dbReference type="OrthoDB" id="540213at2759"/>
<feature type="compositionally biased region" description="Polar residues" evidence="1">
    <location>
        <begin position="783"/>
        <end position="798"/>
    </location>
</feature>
<proteinExistence type="predicted"/>
<feature type="region of interest" description="Disordered" evidence="1">
    <location>
        <begin position="426"/>
        <end position="514"/>
    </location>
</feature>
<dbReference type="EMBL" id="LHPF02000015">
    <property type="protein sequence ID" value="PSC71256.1"/>
    <property type="molecule type" value="Genomic_DNA"/>
</dbReference>
<gene>
    <name evidence="3" type="ORF">C2E20_5255</name>
</gene>
<dbReference type="Pfam" id="PF07460">
    <property type="entry name" value="NUMOD3"/>
    <property type="match status" value="1"/>
</dbReference>
<keyword evidence="4" id="KW-1185">Reference proteome</keyword>
<name>A0A2P6VAX7_9CHLO</name>
<feature type="region of interest" description="Disordered" evidence="1">
    <location>
        <begin position="623"/>
        <end position="651"/>
    </location>
</feature>
<sequence length="979" mass="102954">MWDRGQAVGQGKRAYADYDGLADAKVRGSTSATATKKSFDVQLQSRTQAGKKEKFGLLGMPADSDWILYGGDEVDLTLGMRNWLAYGLYRDAGRYAPRTVWVETFLVNDSSTALAMSHYIGSYIALEKLKIAPNRVNVSDLTPPDLSGGYLFVYDNDNIDAGDVTFGQLPGWQHPFILKDPKKAPAEAKDWLTNYLGSFQEALEAPDWLSRSPAYTTLIDGPAWVDYFLLVELTKNPDGYRGSTYLYKDRGAPLAAGPPCYPITGWDQQGVSGPGQSGGSAISPDGWRFNVCADASRCTIDPTDGLSRWYRRMWEDPLFRGGAAQRWAQLRAGPWSDAAIAGRISELTAKIKPAAVRNYVRYTWVLVKPWMQGSVEQIWGNEVATLQSWLLQHMAWMDGAFAAAASGSAQDAGFLAASELHQSAAAGHDAAAQAQQHDGTGGSSGSEGGNPARRGRGRPPGHPAWNKGVPMAESTRRQVSQKLKQKWKDPEYRQSVTQAMTGRQPWNAGRPHDEETRAKMAEAKAGKPKTLATRKRMSAAAAGHPVSPEMRQEVGDRFRGQPKTAEHRSKIAATARRRHAATRVLRAVEAVYAAASSMPAPAAAGGGGGAARGVAGTGATAGGAALGASSAPPRGSSAGLGGSAAGPGPSSAAAAAARAAAAPAPPNPKANMGAVRAAAYSMGLTGLSDSKTGKRLSRTQILNTFKAELREYRALQEELSTWTAAFREKNGRKPNLVDVQRTGIPWLIERFKQYVVLRDRLFSDTSVLRGKMAEALPDPDSIRNANSTGGLQASNSLGSGPMNANGPGASARNAVGQRFAAVMEYKKARQPGPAPRAYGAAAAAPRPAQPAVAIDALAAAELQIAAQQLAAASAPPEDAATDALAAKVMGSQAPPRVRLAMSAAMEYRQQKATATKAAAETAAAAARTISDSRAATAAAEQQQPAQQPAAAPTPAVVPVVPAVPGPAAVGGIVAAPALG</sequence>
<feature type="compositionally biased region" description="Basic and acidic residues" evidence="1">
    <location>
        <begin position="550"/>
        <end position="569"/>
    </location>
</feature>
<dbReference type="InterPro" id="IPR003611">
    <property type="entry name" value="NUMOD3"/>
</dbReference>
<protein>
    <submittedName>
        <fullName evidence="3">Spore coat isoform B</fullName>
    </submittedName>
</protein>
<evidence type="ECO:0000256" key="1">
    <source>
        <dbReference type="SAM" id="MobiDB-lite"/>
    </source>
</evidence>
<dbReference type="InterPro" id="IPR014867">
    <property type="entry name" value="Spore_coat_CotH_CotH2/3/7"/>
</dbReference>
<accession>A0A2P6VAX7</accession>
<organism evidence="3 4">
    <name type="scientific">Micractinium conductrix</name>
    <dbReference type="NCBI Taxonomy" id="554055"/>
    <lineage>
        <taxon>Eukaryota</taxon>
        <taxon>Viridiplantae</taxon>
        <taxon>Chlorophyta</taxon>
        <taxon>core chlorophytes</taxon>
        <taxon>Trebouxiophyceae</taxon>
        <taxon>Chlorellales</taxon>
        <taxon>Chlorellaceae</taxon>
        <taxon>Chlorella clade</taxon>
        <taxon>Micractinium</taxon>
    </lineage>
</organism>
<dbReference type="Pfam" id="PF08757">
    <property type="entry name" value="CotH"/>
    <property type="match status" value="1"/>
</dbReference>